<evidence type="ECO:0000313" key="3">
    <source>
        <dbReference type="Proteomes" id="UP001219525"/>
    </source>
</evidence>
<gene>
    <name evidence="2" type="ORF">GGX14DRAFT_405215</name>
</gene>
<organism evidence="2 3">
    <name type="scientific">Mycena pura</name>
    <dbReference type="NCBI Taxonomy" id="153505"/>
    <lineage>
        <taxon>Eukaryota</taxon>
        <taxon>Fungi</taxon>
        <taxon>Dikarya</taxon>
        <taxon>Basidiomycota</taxon>
        <taxon>Agaricomycotina</taxon>
        <taxon>Agaricomycetes</taxon>
        <taxon>Agaricomycetidae</taxon>
        <taxon>Agaricales</taxon>
        <taxon>Marasmiineae</taxon>
        <taxon>Mycenaceae</taxon>
        <taxon>Mycena</taxon>
    </lineage>
</organism>
<dbReference type="EMBL" id="JARJCW010000104">
    <property type="protein sequence ID" value="KAJ7193853.1"/>
    <property type="molecule type" value="Genomic_DNA"/>
</dbReference>
<evidence type="ECO:0000313" key="2">
    <source>
        <dbReference type="EMBL" id="KAJ7193853.1"/>
    </source>
</evidence>
<sequence length="500" mass="56288">MNPFTRSGLPAEPICEIRRKHDPRPSGENRPNRYMGSPPIIRGPTLARNQNRPSTATNFFTQSETASDHFPMHPLRLGLTARERSGWTADDLGARLRGGRGKKDYSRIIADPVAKWYLWGKYRIPLGNPLFPSNLWWIGSVKAQSEKWIGLRPPRELEGSDAPDPLGETETEAARREIRCGRKPDARLGRWPTWERPRCARKWVRDAEIKYRVFKICEGWVGGQEKSINQKGLRAASPKRRDGQEQGENSLIADLRDAQTLFVPTSRASITSERRFAHRTASAQTTMGAVRPENPNRARRVWMRAGKMQDGSAGMESQRKMQVQTLRWRAQKRNSVANVACEVLEFRSRAEAPSEDRRQHRPGNQEKSINQKGLRAASPKRRDGQEQGDAVFLVHVAVGLIFPGRSRRLGTCHVPARPCQLQRPTSVSTLEGESHTGDHPDFDDDYVLPDLAVPCQNDPVRLRQPYGLLALPDAVFGCQPAGLSWLTQVARQFGQTNGNG</sequence>
<keyword evidence="3" id="KW-1185">Reference proteome</keyword>
<dbReference type="Proteomes" id="UP001219525">
    <property type="component" value="Unassembled WGS sequence"/>
</dbReference>
<feature type="region of interest" description="Disordered" evidence="1">
    <location>
        <begin position="227"/>
        <end position="251"/>
    </location>
</feature>
<feature type="region of interest" description="Disordered" evidence="1">
    <location>
        <begin position="1"/>
        <end position="44"/>
    </location>
</feature>
<feature type="compositionally biased region" description="Basic and acidic residues" evidence="1">
    <location>
        <begin position="349"/>
        <end position="358"/>
    </location>
</feature>
<name>A0AAD6UW58_9AGAR</name>
<feature type="region of interest" description="Disordered" evidence="1">
    <location>
        <begin position="349"/>
        <end position="386"/>
    </location>
</feature>
<evidence type="ECO:0000256" key="1">
    <source>
        <dbReference type="SAM" id="MobiDB-lite"/>
    </source>
</evidence>
<protein>
    <submittedName>
        <fullName evidence="2">Uncharacterized protein</fullName>
    </submittedName>
</protein>
<accession>A0AAD6UW58</accession>
<proteinExistence type="predicted"/>
<feature type="compositionally biased region" description="Basic and acidic residues" evidence="1">
    <location>
        <begin position="15"/>
        <end position="31"/>
    </location>
</feature>
<comment type="caution">
    <text evidence="2">The sequence shown here is derived from an EMBL/GenBank/DDBJ whole genome shotgun (WGS) entry which is preliminary data.</text>
</comment>
<feature type="region of interest" description="Disordered" evidence="1">
    <location>
        <begin position="153"/>
        <end position="176"/>
    </location>
</feature>
<dbReference type="AlphaFoldDB" id="A0AAD6UW58"/>
<reference evidence="2" key="1">
    <citation type="submission" date="2023-03" db="EMBL/GenBank/DDBJ databases">
        <title>Massive genome expansion in bonnet fungi (Mycena s.s.) driven by repeated elements and novel gene families across ecological guilds.</title>
        <authorList>
            <consortium name="Lawrence Berkeley National Laboratory"/>
            <person name="Harder C.B."/>
            <person name="Miyauchi S."/>
            <person name="Viragh M."/>
            <person name="Kuo A."/>
            <person name="Thoen E."/>
            <person name="Andreopoulos B."/>
            <person name="Lu D."/>
            <person name="Skrede I."/>
            <person name="Drula E."/>
            <person name="Henrissat B."/>
            <person name="Morin E."/>
            <person name="Kohler A."/>
            <person name="Barry K."/>
            <person name="LaButti K."/>
            <person name="Morin E."/>
            <person name="Salamov A."/>
            <person name="Lipzen A."/>
            <person name="Mereny Z."/>
            <person name="Hegedus B."/>
            <person name="Baldrian P."/>
            <person name="Stursova M."/>
            <person name="Weitz H."/>
            <person name="Taylor A."/>
            <person name="Grigoriev I.V."/>
            <person name="Nagy L.G."/>
            <person name="Martin F."/>
            <person name="Kauserud H."/>
        </authorList>
    </citation>
    <scope>NUCLEOTIDE SEQUENCE</scope>
    <source>
        <strain evidence="2">9144</strain>
    </source>
</reference>